<dbReference type="EMBL" id="BMFJ01000001">
    <property type="protein sequence ID" value="GGE20636.1"/>
    <property type="molecule type" value="Genomic_DNA"/>
</dbReference>
<organism evidence="1 2">
    <name type="scientific">Primorskyibacter flagellatus</name>
    <dbReference type="NCBI Taxonomy" id="1387277"/>
    <lineage>
        <taxon>Bacteria</taxon>
        <taxon>Pseudomonadati</taxon>
        <taxon>Pseudomonadota</taxon>
        <taxon>Alphaproteobacteria</taxon>
        <taxon>Rhodobacterales</taxon>
        <taxon>Roseobacteraceae</taxon>
        <taxon>Primorskyibacter</taxon>
    </lineage>
</organism>
<evidence type="ECO:0000313" key="2">
    <source>
        <dbReference type="Proteomes" id="UP000612855"/>
    </source>
</evidence>
<comment type="caution">
    <text evidence="1">The sequence shown here is derived from an EMBL/GenBank/DDBJ whole genome shotgun (WGS) entry which is preliminary data.</text>
</comment>
<keyword evidence="2" id="KW-1185">Reference proteome</keyword>
<evidence type="ECO:0008006" key="3">
    <source>
        <dbReference type="Google" id="ProtNLM"/>
    </source>
</evidence>
<reference evidence="2" key="1">
    <citation type="journal article" date="2019" name="Int. J. Syst. Evol. Microbiol.">
        <title>The Global Catalogue of Microorganisms (GCM) 10K type strain sequencing project: providing services to taxonomists for standard genome sequencing and annotation.</title>
        <authorList>
            <consortium name="The Broad Institute Genomics Platform"/>
            <consortium name="The Broad Institute Genome Sequencing Center for Infectious Disease"/>
            <person name="Wu L."/>
            <person name="Ma J."/>
        </authorList>
    </citation>
    <scope>NUCLEOTIDE SEQUENCE [LARGE SCALE GENOMIC DNA]</scope>
    <source>
        <strain evidence="2">CGMCC 1.12664</strain>
    </source>
</reference>
<dbReference type="Gene3D" id="3.30.70.100">
    <property type="match status" value="1"/>
</dbReference>
<dbReference type="InterPro" id="IPR011008">
    <property type="entry name" value="Dimeric_a/b-barrel"/>
</dbReference>
<evidence type="ECO:0000313" key="1">
    <source>
        <dbReference type="EMBL" id="GGE20636.1"/>
    </source>
</evidence>
<dbReference type="RefSeq" id="WP_188476240.1">
    <property type="nucleotide sequence ID" value="NZ_BMFJ01000001.1"/>
</dbReference>
<gene>
    <name evidence="1" type="ORF">GCM10011360_06630</name>
</gene>
<dbReference type="Proteomes" id="UP000612855">
    <property type="component" value="Unassembled WGS sequence"/>
</dbReference>
<sequence length="105" mass="11656">MPHIFRIDRFTLPAASRDEFLDRVAKTHSILRTCKGFVLDRIVEQRLADGSLALLTVAEWDGQPAFDAARETVKQAHAAEGFDRAETMQRLGIAADLGTYMPVAV</sequence>
<dbReference type="SUPFAM" id="SSF54909">
    <property type="entry name" value="Dimeric alpha+beta barrel"/>
    <property type="match status" value="1"/>
</dbReference>
<accession>A0A917A025</accession>
<name>A0A917A025_9RHOB</name>
<dbReference type="AlphaFoldDB" id="A0A917A025"/>
<proteinExistence type="predicted"/>
<protein>
    <recommendedName>
        <fullName evidence="3">Antibiotic biosynthesis monooxygenase</fullName>
    </recommendedName>
</protein>